<keyword evidence="6 7" id="KW-0472">Membrane</keyword>
<feature type="transmembrane region" description="Helical" evidence="7">
    <location>
        <begin position="153"/>
        <end position="173"/>
    </location>
</feature>
<accession>A0A9X1S2Y2</accession>
<dbReference type="AlphaFoldDB" id="A0A9X1S2Y2"/>
<keyword evidence="3" id="KW-1003">Cell membrane</keyword>
<comment type="similarity">
    <text evidence="7">Belongs to the binding-protein-dependent transport system permease family.</text>
</comment>
<protein>
    <submittedName>
        <fullName evidence="9">ABC transporter permease</fullName>
    </submittedName>
</protein>
<organism evidence="9 10">
    <name type="scientific">Microbacterium allomyrinae</name>
    <dbReference type="NCBI Taxonomy" id="2830666"/>
    <lineage>
        <taxon>Bacteria</taxon>
        <taxon>Bacillati</taxon>
        <taxon>Actinomycetota</taxon>
        <taxon>Actinomycetes</taxon>
        <taxon>Micrococcales</taxon>
        <taxon>Microbacteriaceae</taxon>
        <taxon>Microbacterium</taxon>
    </lineage>
</organism>
<feature type="transmembrane region" description="Helical" evidence="7">
    <location>
        <begin position="23"/>
        <end position="45"/>
    </location>
</feature>
<evidence type="ECO:0000256" key="2">
    <source>
        <dbReference type="ARBA" id="ARBA00022448"/>
    </source>
</evidence>
<proteinExistence type="inferred from homology"/>
<feature type="transmembrane region" description="Helical" evidence="7">
    <location>
        <begin position="209"/>
        <end position="229"/>
    </location>
</feature>
<gene>
    <name evidence="9" type="ORF">KEC57_13400</name>
</gene>
<dbReference type="Proteomes" id="UP001139354">
    <property type="component" value="Unassembled WGS sequence"/>
</dbReference>
<dbReference type="Gene3D" id="1.10.3720.10">
    <property type="entry name" value="MetI-like"/>
    <property type="match status" value="1"/>
</dbReference>
<evidence type="ECO:0000256" key="3">
    <source>
        <dbReference type="ARBA" id="ARBA00022475"/>
    </source>
</evidence>
<dbReference type="CDD" id="cd06261">
    <property type="entry name" value="TM_PBP2"/>
    <property type="match status" value="1"/>
</dbReference>
<evidence type="ECO:0000256" key="6">
    <source>
        <dbReference type="ARBA" id="ARBA00023136"/>
    </source>
</evidence>
<keyword evidence="5 7" id="KW-1133">Transmembrane helix</keyword>
<dbReference type="InterPro" id="IPR000515">
    <property type="entry name" value="MetI-like"/>
</dbReference>
<evidence type="ECO:0000256" key="7">
    <source>
        <dbReference type="RuleBase" id="RU363032"/>
    </source>
</evidence>
<feature type="transmembrane region" description="Helical" evidence="7">
    <location>
        <begin position="91"/>
        <end position="113"/>
    </location>
</feature>
<feature type="transmembrane region" description="Helical" evidence="7">
    <location>
        <begin position="249"/>
        <end position="267"/>
    </location>
</feature>
<dbReference type="Pfam" id="PF00528">
    <property type="entry name" value="BPD_transp_1"/>
    <property type="match status" value="1"/>
</dbReference>
<evidence type="ECO:0000313" key="9">
    <source>
        <dbReference type="EMBL" id="MCC2033176.1"/>
    </source>
</evidence>
<keyword evidence="4 7" id="KW-0812">Transmembrane</keyword>
<evidence type="ECO:0000313" key="10">
    <source>
        <dbReference type="Proteomes" id="UP001139354"/>
    </source>
</evidence>
<evidence type="ECO:0000256" key="5">
    <source>
        <dbReference type="ARBA" id="ARBA00022989"/>
    </source>
</evidence>
<sequence length="283" mass="30111">MILDTVKAADTAQRSRGRRTARLGALGTLGLTILVLVAAILLWQLGTTLNPSVYFPAPSVIAAAAGALFFSGDPATLFVTDAVSVDVFSTLWRLLLGFVIGSAVGIGFGAAIGRSRALREVSDPIVEFLRAIPATATLPLFIILMGGEDAMRVAFIAYGTMWFVLINTARGVASVHPTLIDMGHIFRLPKAVVLFKIVLPAASPKIFAGLRIALTAALLLAVVSELLVATNGIGYRLVQAQASFNLVQMWAWMVALAVLGFLLNAVLEAVERRALRWDTQARG</sequence>
<dbReference type="GO" id="GO:0005886">
    <property type="term" value="C:plasma membrane"/>
    <property type="evidence" value="ECO:0007669"/>
    <property type="project" value="UniProtKB-SubCell"/>
</dbReference>
<dbReference type="PANTHER" id="PTHR30151">
    <property type="entry name" value="ALKANE SULFONATE ABC TRANSPORTER-RELATED, MEMBRANE SUBUNIT"/>
    <property type="match status" value="1"/>
</dbReference>
<dbReference type="SUPFAM" id="SSF161098">
    <property type="entry name" value="MetI-like"/>
    <property type="match status" value="1"/>
</dbReference>
<evidence type="ECO:0000256" key="1">
    <source>
        <dbReference type="ARBA" id="ARBA00004651"/>
    </source>
</evidence>
<feature type="transmembrane region" description="Helical" evidence="7">
    <location>
        <begin position="57"/>
        <end position="79"/>
    </location>
</feature>
<dbReference type="GO" id="GO:0055085">
    <property type="term" value="P:transmembrane transport"/>
    <property type="evidence" value="ECO:0007669"/>
    <property type="project" value="InterPro"/>
</dbReference>
<comment type="caution">
    <text evidence="9">The sequence shown here is derived from an EMBL/GenBank/DDBJ whole genome shotgun (WGS) entry which is preliminary data.</text>
</comment>
<dbReference type="PANTHER" id="PTHR30151:SF0">
    <property type="entry name" value="ABC TRANSPORTER PERMEASE PROTEIN MJ0413-RELATED"/>
    <property type="match status" value="1"/>
</dbReference>
<feature type="transmembrane region" description="Helical" evidence="7">
    <location>
        <begin position="125"/>
        <end position="146"/>
    </location>
</feature>
<name>A0A9X1S2Y2_9MICO</name>
<dbReference type="RefSeq" id="WP_229385143.1">
    <property type="nucleotide sequence ID" value="NZ_JAGTTN010000004.1"/>
</dbReference>
<comment type="subcellular location">
    <subcellularLocation>
        <location evidence="1 7">Cell membrane</location>
        <topology evidence="1 7">Multi-pass membrane protein</topology>
    </subcellularLocation>
</comment>
<dbReference type="EMBL" id="JAGTTN010000004">
    <property type="protein sequence ID" value="MCC2033176.1"/>
    <property type="molecule type" value="Genomic_DNA"/>
</dbReference>
<reference evidence="9" key="1">
    <citation type="submission" date="2021-04" db="EMBL/GenBank/DDBJ databases">
        <title>Microbacterium tenobrionis sp. nov. and Microbacterium allomyrinae sp. nov., isolated from larvae of Tenobrio molitor and Allomyrina dichotoma, respectively.</title>
        <authorList>
            <person name="Lee S.D."/>
        </authorList>
    </citation>
    <scope>NUCLEOTIDE SEQUENCE</scope>
    <source>
        <strain evidence="9">BWT-G7</strain>
    </source>
</reference>
<dbReference type="InterPro" id="IPR035906">
    <property type="entry name" value="MetI-like_sf"/>
</dbReference>
<evidence type="ECO:0000256" key="4">
    <source>
        <dbReference type="ARBA" id="ARBA00022692"/>
    </source>
</evidence>
<feature type="transmembrane region" description="Helical" evidence="7">
    <location>
        <begin position="185"/>
        <end position="202"/>
    </location>
</feature>
<evidence type="ECO:0000259" key="8">
    <source>
        <dbReference type="PROSITE" id="PS50928"/>
    </source>
</evidence>
<feature type="domain" description="ABC transmembrane type-1" evidence="8">
    <location>
        <begin position="87"/>
        <end position="271"/>
    </location>
</feature>
<dbReference type="PROSITE" id="PS50928">
    <property type="entry name" value="ABC_TM1"/>
    <property type="match status" value="1"/>
</dbReference>
<keyword evidence="2 7" id="KW-0813">Transport</keyword>
<keyword evidence="10" id="KW-1185">Reference proteome</keyword>